<gene>
    <name evidence="2" type="ORF">SAMN04487891_11218</name>
    <name evidence="3" type="ORF">SAMN05216293_3763</name>
</gene>
<dbReference type="InterPro" id="IPR000595">
    <property type="entry name" value="cNMP-bd_dom"/>
</dbReference>
<evidence type="ECO:0000313" key="4">
    <source>
        <dbReference type="Proteomes" id="UP000184031"/>
    </source>
</evidence>
<dbReference type="SUPFAM" id="SSF51206">
    <property type="entry name" value="cAMP-binding domain-like"/>
    <property type="match status" value="1"/>
</dbReference>
<accession>A0A1M7BQ92</accession>
<sequence>MNKALLESFFRHLGQYVTLSEEEFHDILSFFEERNLAKKEILMHAGGPCTHTHVVLKGCLHMYFVNEKGVERTVQFALENWWLTDLLAFQNKANTDFSIQAVEKSEVLSISLDQQGQLLEKYPQLERYFRLIYQTAYGASIMKMKYLSDFSKEEIYFHFTEHYPKFAQRVPQYLIASFLGLTPEYVSEIRAKKRS</sequence>
<name>A0A1M7BQ92_9FLAO</name>
<comment type="caution">
    <text evidence="3">The sequence shown here is derived from an EMBL/GenBank/DDBJ whole genome shotgun (WGS) entry which is preliminary data.</text>
</comment>
<dbReference type="OrthoDB" id="1092431at2"/>
<protein>
    <submittedName>
        <fullName evidence="3">cAMP-binding domain of CRP or a regulatory subunit of cAMP-dependent protein kinases</fullName>
    </submittedName>
</protein>
<reference evidence="3 4" key="1">
    <citation type="submission" date="2016-11" db="EMBL/GenBank/DDBJ databases">
        <authorList>
            <person name="Varghese N."/>
            <person name="Submissions S."/>
        </authorList>
    </citation>
    <scope>NUCLEOTIDE SEQUENCE [LARGE SCALE GENOMIC DNA]</scope>
    <source>
        <strain evidence="3 4">CGMCC 1.12174</strain>
        <strain evidence="2 5">DSM 26351</strain>
    </source>
</reference>
<dbReference type="Pfam" id="PF00027">
    <property type="entry name" value="cNMP_binding"/>
    <property type="match status" value="1"/>
</dbReference>
<dbReference type="Proteomes" id="UP000198940">
    <property type="component" value="Unassembled WGS sequence"/>
</dbReference>
<dbReference type="CDD" id="cd00038">
    <property type="entry name" value="CAP_ED"/>
    <property type="match status" value="1"/>
</dbReference>
<dbReference type="AlphaFoldDB" id="A0A1M7BQ92"/>
<dbReference type="Proteomes" id="UP000184031">
    <property type="component" value="Unassembled WGS sequence"/>
</dbReference>
<dbReference type="Gene3D" id="2.60.120.10">
    <property type="entry name" value="Jelly Rolls"/>
    <property type="match status" value="1"/>
</dbReference>
<proteinExistence type="predicted"/>
<evidence type="ECO:0000313" key="5">
    <source>
        <dbReference type="Proteomes" id="UP000198940"/>
    </source>
</evidence>
<evidence type="ECO:0000313" key="2">
    <source>
        <dbReference type="EMBL" id="SFC48466.1"/>
    </source>
</evidence>
<dbReference type="EMBL" id="FRAT01000012">
    <property type="protein sequence ID" value="SHL57218.1"/>
    <property type="molecule type" value="Genomic_DNA"/>
</dbReference>
<dbReference type="InterPro" id="IPR014710">
    <property type="entry name" value="RmlC-like_jellyroll"/>
</dbReference>
<dbReference type="EMBL" id="FOKU01000012">
    <property type="protein sequence ID" value="SFC48466.1"/>
    <property type="molecule type" value="Genomic_DNA"/>
</dbReference>
<evidence type="ECO:0000313" key="3">
    <source>
        <dbReference type="EMBL" id="SHL57218.1"/>
    </source>
</evidence>
<feature type="domain" description="Cyclic nucleotide-binding" evidence="1">
    <location>
        <begin position="34"/>
        <end position="122"/>
    </location>
</feature>
<dbReference type="STRING" id="1055723.SAMN05216293_3763"/>
<dbReference type="RefSeq" id="WP_072882467.1">
    <property type="nucleotide sequence ID" value="NZ_FOKU01000012.1"/>
</dbReference>
<organism evidence="3 4">
    <name type="scientific">Flagellimonas taeanensis</name>
    <dbReference type="NCBI Taxonomy" id="1005926"/>
    <lineage>
        <taxon>Bacteria</taxon>
        <taxon>Pseudomonadati</taxon>
        <taxon>Bacteroidota</taxon>
        <taxon>Flavobacteriia</taxon>
        <taxon>Flavobacteriales</taxon>
        <taxon>Flavobacteriaceae</taxon>
        <taxon>Flagellimonas</taxon>
    </lineage>
</organism>
<keyword evidence="5" id="KW-1185">Reference proteome</keyword>
<dbReference type="InterPro" id="IPR018490">
    <property type="entry name" value="cNMP-bd_dom_sf"/>
</dbReference>
<evidence type="ECO:0000259" key="1">
    <source>
        <dbReference type="Pfam" id="PF00027"/>
    </source>
</evidence>